<name>A0A2T6ZNL2_TUBBO</name>
<reference evidence="2 3" key="1">
    <citation type="submission" date="2017-04" db="EMBL/GenBank/DDBJ databases">
        <title>Draft genome sequence of Tuber borchii Vittad., a whitish edible truffle.</title>
        <authorList>
            <consortium name="DOE Joint Genome Institute"/>
            <person name="Murat C."/>
            <person name="Kuo A."/>
            <person name="Barry K.W."/>
            <person name="Clum A."/>
            <person name="Dockter R.B."/>
            <person name="Fauchery L."/>
            <person name="Iotti M."/>
            <person name="Kohler A."/>
            <person name="Labutti K."/>
            <person name="Lindquist E.A."/>
            <person name="Lipzen A."/>
            <person name="Ohm R.A."/>
            <person name="Wang M."/>
            <person name="Grigoriev I.V."/>
            <person name="Zambonelli A."/>
            <person name="Martin F.M."/>
        </authorList>
    </citation>
    <scope>NUCLEOTIDE SEQUENCE [LARGE SCALE GENOMIC DNA]</scope>
    <source>
        <strain evidence="2 3">Tbo3840</strain>
    </source>
</reference>
<evidence type="ECO:0000256" key="1">
    <source>
        <dbReference type="SAM" id="MobiDB-lite"/>
    </source>
</evidence>
<feature type="compositionally biased region" description="Basic and acidic residues" evidence="1">
    <location>
        <begin position="9"/>
        <end position="19"/>
    </location>
</feature>
<dbReference type="EMBL" id="NESQ01000164">
    <property type="protein sequence ID" value="PUU77079.1"/>
    <property type="molecule type" value="Genomic_DNA"/>
</dbReference>
<evidence type="ECO:0000313" key="3">
    <source>
        <dbReference type="Proteomes" id="UP000244722"/>
    </source>
</evidence>
<dbReference type="AlphaFoldDB" id="A0A2T6ZNL2"/>
<accession>A0A2T6ZNL2</accession>
<sequence length="275" mass="30069">MTSKSGNKYSDDKHAHSGSEGDAPFTKYSLRSKGKGKGVASVGSSQDSYTHKHGSGYGDRSLKNAYGGGDNYSGRSSYRSSFYDSDGDGYPTSSHHSSRSKHPSSSGKSRSDLSHGDSSYDSEGSRTTHRTCHPGDDLSVGRHHKDSGQSHRRSSSRHRSSKSTCSSSKVHSGALLSSPDSFRRIPESSTPTCRGPRDRDEDSPPPPYSTQPSSGSTSGDRKRRDELRKFEMIEVNEEDYKLEDPLDYSVVVALLRPYLMGYLPAHQGRTSSHKH</sequence>
<dbReference type="Proteomes" id="UP000244722">
    <property type="component" value="Unassembled WGS sequence"/>
</dbReference>
<feature type="compositionally biased region" description="Low complexity" evidence="1">
    <location>
        <begin position="72"/>
        <end position="95"/>
    </location>
</feature>
<proteinExistence type="predicted"/>
<feature type="compositionally biased region" description="Basic residues" evidence="1">
    <location>
        <begin position="141"/>
        <end position="161"/>
    </location>
</feature>
<organism evidence="2 3">
    <name type="scientific">Tuber borchii</name>
    <name type="common">White truffle</name>
    <dbReference type="NCBI Taxonomy" id="42251"/>
    <lineage>
        <taxon>Eukaryota</taxon>
        <taxon>Fungi</taxon>
        <taxon>Dikarya</taxon>
        <taxon>Ascomycota</taxon>
        <taxon>Pezizomycotina</taxon>
        <taxon>Pezizomycetes</taxon>
        <taxon>Pezizales</taxon>
        <taxon>Tuberaceae</taxon>
        <taxon>Tuber</taxon>
    </lineage>
</organism>
<feature type="region of interest" description="Disordered" evidence="1">
    <location>
        <begin position="1"/>
        <end position="225"/>
    </location>
</feature>
<feature type="compositionally biased region" description="Low complexity" evidence="1">
    <location>
        <begin position="162"/>
        <end position="172"/>
    </location>
</feature>
<comment type="caution">
    <text evidence="2">The sequence shown here is derived from an EMBL/GenBank/DDBJ whole genome shotgun (WGS) entry which is preliminary data.</text>
</comment>
<keyword evidence="3" id="KW-1185">Reference proteome</keyword>
<evidence type="ECO:0000313" key="2">
    <source>
        <dbReference type="EMBL" id="PUU77079.1"/>
    </source>
</evidence>
<gene>
    <name evidence="2" type="ORF">B9Z19DRAFT_1128766</name>
</gene>
<protein>
    <submittedName>
        <fullName evidence="2">Uncharacterized protein</fullName>
    </submittedName>
</protein>